<dbReference type="AlphaFoldDB" id="A0A9N8E4M3"/>
<dbReference type="EMBL" id="CAICTM010000652">
    <property type="protein sequence ID" value="CAB9514442.1"/>
    <property type="molecule type" value="Genomic_DNA"/>
</dbReference>
<feature type="non-terminal residue" evidence="1">
    <location>
        <position position="426"/>
    </location>
</feature>
<gene>
    <name evidence="1" type="ORF">SEMRO_653_G181970.1</name>
</gene>
<organism evidence="1 2">
    <name type="scientific">Seminavis robusta</name>
    <dbReference type="NCBI Taxonomy" id="568900"/>
    <lineage>
        <taxon>Eukaryota</taxon>
        <taxon>Sar</taxon>
        <taxon>Stramenopiles</taxon>
        <taxon>Ochrophyta</taxon>
        <taxon>Bacillariophyta</taxon>
        <taxon>Bacillariophyceae</taxon>
        <taxon>Bacillariophycidae</taxon>
        <taxon>Naviculales</taxon>
        <taxon>Naviculaceae</taxon>
        <taxon>Seminavis</taxon>
    </lineage>
</organism>
<accession>A0A9N8E4M3</accession>
<reference evidence="1" key="1">
    <citation type="submission" date="2020-06" db="EMBL/GenBank/DDBJ databases">
        <authorList>
            <consortium name="Plant Systems Biology data submission"/>
        </authorList>
    </citation>
    <scope>NUCLEOTIDE SEQUENCE</scope>
    <source>
        <strain evidence="1">D6</strain>
    </source>
</reference>
<keyword evidence="2" id="KW-1185">Reference proteome</keyword>
<dbReference type="Proteomes" id="UP001153069">
    <property type="component" value="Unassembled WGS sequence"/>
</dbReference>
<protein>
    <submittedName>
        <fullName evidence="1">Uncharacterized protein</fullName>
    </submittedName>
</protein>
<name>A0A9N8E4M3_9STRA</name>
<sequence length="426" mass="47246">MNSSVDKDNSPEDGFEEVVSKNKKNATVMATLVSKKANKIGICFTRVGDNNSSAFTQEELNKIIKLVGEVDNTAVLMPFNCNINQAISIRKAATGDWVAFGDIKNTRWGTDMQNQFKAHFTIWIASDSIGRNLRTLKEHLPLSGYLKTVNIQMRPHNLRESVSKSVGFLLGANPEKTYRIGVTADMEAHLKTHKVPPFNVQRTTVRCGTTRSDTLSMFVGEKDLNRVTEILKKHPFKGPQIIFSDTKSNKEDFEKNLKVNNEIKKRCGAVKVIGANGDIIEALKTVAEQNKALNIIHISTTSHTKDTGTIYVVCLMDKKDEVHQFIQQSIQNHCTNNPDIQAPIIVPLSRDDRTVQTQQTRATKATTITKFDFLLSSAVSDQTQQNPMNTTRPSIPTAIVATNSYAAIVAGAKSNQSDNESQSNHE</sequence>
<evidence type="ECO:0000313" key="2">
    <source>
        <dbReference type="Proteomes" id="UP001153069"/>
    </source>
</evidence>
<comment type="caution">
    <text evidence="1">The sequence shown here is derived from an EMBL/GenBank/DDBJ whole genome shotgun (WGS) entry which is preliminary data.</text>
</comment>
<proteinExistence type="predicted"/>
<evidence type="ECO:0000313" key="1">
    <source>
        <dbReference type="EMBL" id="CAB9514442.1"/>
    </source>
</evidence>